<reference evidence="2 3" key="1">
    <citation type="submission" date="2015-10" db="EMBL/GenBank/DDBJ databases">
        <title>A novel member of the family Ruminococcaceae isolated from human faeces.</title>
        <authorList>
            <person name="Shkoporov A.N."/>
            <person name="Chaplin A.V."/>
            <person name="Motuzova O.V."/>
            <person name="Kafarskaia L.I."/>
            <person name="Efimov B.A."/>
        </authorList>
    </citation>
    <scope>NUCLEOTIDE SEQUENCE [LARGE SCALE GENOMIC DNA]</scope>
    <source>
        <strain evidence="2 3">668</strain>
    </source>
</reference>
<evidence type="ECO:0000256" key="1">
    <source>
        <dbReference type="SAM" id="Phobius"/>
    </source>
</evidence>
<evidence type="ECO:0000313" key="2">
    <source>
        <dbReference type="EMBL" id="KUE75239.1"/>
    </source>
</evidence>
<dbReference type="Proteomes" id="UP000053433">
    <property type="component" value="Unassembled WGS sequence"/>
</dbReference>
<evidence type="ECO:0008006" key="4">
    <source>
        <dbReference type="Google" id="ProtNLM"/>
    </source>
</evidence>
<dbReference type="InterPro" id="IPR024414">
    <property type="entry name" value="Uncharacterised_PrgI"/>
</dbReference>
<gene>
    <name evidence="2" type="ORF">ASJ35_14615</name>
</gene>
<evidence type="ECO:0000313" key="3">
    <source>
        <dbReference type="Proteomes" id="UP000053433"/>
    </source>
</evidence>
<name>A0A0W7TN53_9FIRM</name>
<protein>
    <recommendedName>
        <fullName evidence="4">PrgI family protein</fullName>
    </recommendedName>
</protein>
<comment type="caution">
    <text evidence="2">The sequence shown here is derived from an EMBL/GenBank/DDBJ whole genome shotgun (WGS) entry which is preliminary data.</text>
</comment>
<dbReference type="Pfam" id="PF12666">
    <property type="entry name" value="PrgI"/>
    <property type="match status" value="1"/>
</dbReference>
<keyword evidence="1" id="KW-0812">Transmembrane</keyword>
<dbReference type="AlphaFoldDB" id="A0A0W7TN53"/>
<feature type="transmembrane region" description="Helical" evidence="1">
    <location>
        <begin position="51"/>
        <end position="70"/>
    </location>
</feature>
<dbReference type="RefSeq" id="WP_058723635.1">
    <property type="nucleotide sequence ID" value="NZ_CATXDA010000190.1"/>
</dbReference>
<feature type="transmembrane region" description="Helical" evidence="1">
    <location>
        <begin position="20"/>
        <end position="39"/>
    </location>
</feature>
<sequence length="136" mass="15479">MEIKVPKEVRQYHESIFFGLSLRQFGCSLAAVGAAVGLYFGCVDTLGTEATGWVCILGAAPLALAGFFTYNGMPLEKFLWAVFKSQVLRARPRVFRAKNYWYIFFCEKGRLEKPAALFKYKRKEGKKKDETEMETV</sequence>
<keyword evidence="1" id="KW-0472">Membrane</keyword>
<proteinExistence type="predicted"/>
<dbReference type="EMBL" id="LMUA01000025">
    <property type="protein sequence ID" value="KUE75239.1"/>
    <property type="molecule type" value="Genomic_DNA"/>
</dbReference>
<organism evidence="2 3">
    <name type="scientific">Ruthenibacterium lactatiformans</name>
    <dbReference type="NCBI Taxonomy" id="1550024"/>
    <lineage>
        <taxon>Bacteria</taxon>
        <taxon>Bacillati</taxon>
        <taxon>Bacillota</taxon>
        <taxon>Clostridia</taxon>
        <taxon>Eubacteriales</taxon>
        <taxon>Oscillospiraceae</taxon>
        <taxon>Ruthenibacterium</taxon>
    </lineage>
</organism>
<accession>A0A0W7TN53</accession>
<keyword evidence="1" id="KW-1133">Transmembrane helix</keyword>